<evidence type="ECO:0000256" key="2">
    <source>
        <dbReference type="SAM" id="SignalP"/>
    </source>
</evidence>
<dbReference type="EMBL" id="CP025958">
    <property type="protein sequence ID" value="AWM38803.1"/>
    <property type="molecule type" value="Genomic_DNA"/>
</dbReference>
<dbReference type="GO" id="GO:0016787">
    <property type="term" value="F:hydrolase activity"/>
    <property type="evidence" value="ECO:0007669"/>
    <property type="project" value="UniProtKB-KW"/>
</dbReference>
<dbReference type="SUPFAM" id="SSF51556">
    <property type="entry name" value="Metallo-dependent hydrolases"/>
    <property type="match status" value="1"/>
</dbReference>
<name>A0A2Z3GYF8_9BACT</name>
<sequence>MNRRELLAASALTLSGGASPLFAASQPKDKAMLPVVDTHQHLWNLNDFKLAWFDPSTPEGKILGHNFTPTEYAKATDGLNVVKAVYMEVDVVPEQQQKEADYLIELCKSGKTATCAAVLSGRPNSDGFEKYAKQFKDSKYVKGIRQVLHVKSTPAGYCLDPKFVKGIQLLGDLGLSFDMCVRPAELPDFVKLAEQCPDTRFILDHCGNANLKHTADERDRWKKDMSAMAAKKNVVCKVSGFIATAPERGKVTPDDLAPVVNHVLDTFGPDRVMFGGDWPVCLLGVEKYGDWLTGLKAVVKDRTEEQQRKLFHDNAVKFYGLSI</sequence>
<dbReference type="PANTHER" id="PTHR43569">
    <property type="entry name" value="AMIDOHYDROLASE"/>
    <property type="match status" value="1"/>
</dbReference>
<evidence type="ECO:0000313" key="4">
    <source>
        <dbReference type="EMBL" id="AWM38803.1"/>
    </source>
</evidence>
<dbReference type="InterPro" id="IPR052350">
    <property type="entry name" value="Metallo-dep_Lactonases"/>
</dbReference>
<dbReference type="InterPro" id="IPR032466">
    <property type="entry name" value="Metal_Hydrolase"/>
</dbReference>
<accession>A0A2Z3GYF8</accession>
<dbReference type="AlphaFoldDB" id="A0A2Z3GYF8"/>
<dbReference type="KEGG" id="gog:C1280_18610"/>
<protein>
    <submittedName>
        <fullName evidence="4">Amidohydrolase</fullName>
    </submittedName>
</protein>
<dbReference type="InterPro" id="IPR006680">
    <property type="entry name" value="Amidohydro-rel"/>
</dbReference>
<feature type="signal peptide" evidence="2">
    <location>
        <begin position="1"/>
        <end position="23"/>
    </location>
</feature>
<feature type="domain" description="Amidohydrolase-related" evidence="3">
    <location>
        <begin position="36"/>
        <end position="321"/>
    </location>
</feature>
<proteinExistence type="inferred from homology"/>
<dbReference type="Gene3D" id="3.20.20.140">
    <property type="entry name" value="Metal-dependent hydrolases"/>
    <property type="match status" value="1"/>
</dbReference>
<feature type="chain" id="PRO_5016444086" evidence="2">
    <location>
        <begin position="24"/>
        <end position="323"/>
    </location>
</feature>
<keyword evidence="2" id="KW-0732">Signal</keyword>
<dbReference type="PANTHER" id="PTHR43569:SF2">
    <property type="entry name" value="AMIDOHYDROLASE-RELATED DOMAIN-CONTAINING PROTEIN"/>
    <property type="match status" value="1"/>
</dbReference>
<evidence type="ECO:0000256" key="1">
    <source>
        <dbReference type="ARBA" id="ARBA00038310"/>
    </source>
</evidence>
<evidence type="ECO:0000313" key="5">
    <source>
        <dbReference type="Proteomes" id="UP000245802"/>
    </source>
</evidence>
<dbReference type="Pfam" id="PF04909">
    <property type="entry name" value="Amidohydro_2"/>
    <property type="match status" value="1"/>
</dbReference>
<keyword evidence="4" id="KW-0378">Hydrolase</keyword>
<gene>
    <name evidence="4" type="ORF">C1280_18610</name>
</gene>
<organism evidence="4 5">
    <name type="scientific">Gemmata obscuriglobus</name>
    <dbReference type="NCBI Taxonomy" id="114"/>
    <lineage>
        <taxon>Bacteria</taxon>
        <taxon>Pseudomonadati</taxon>
        <taxon>Planctomycetota</taxon>
        <taxon>Planctomycetia</taxon>
        <taxon>Gemmatales</taxon>
        <taxon>Gemmataceae</taxon>
        <taxon>Gemmata</taxon>
    </lineage>
</organism>
<dbReference type="Proteomes" id="UP000245802">
    <property type="component" value="Chromosome"/>
</dbReference>
<comment type="similarity">
    <text evidence="1">Belongs to the metallo-dependent hydrolases superfamily.</text>
</comment>
<evidence type="ECO:0000259" key="3">
    <source>
        <dbReference type="Pfam" id="PF04909"/>
    </source>
</evidence>
<dbReference type="OrthoDB" id="5450317at2"/>
<reference evidence="4 5" key="1">
    <citation type="submission" date="2018-01" db="EMBL/GenBank/DDBJ databases">
        <title>G. obscuriglobus.</title>
        <authorList>
            <person name="Franke J."/>
            <person name="Blomberg W."/>
            <person name="Selmecki A."/>
        </authorList>
    </citation>
    <scope>NUCLEOTIDE SEQUENCE [LARGE SCALE GENOMIC DNA]</scope>
    <source>
        <strain evidence="4 5">DSM 5831</strain>
    </source>
</reference>
<dbReference type="RefSeq" id="WP_010048030.1">
    <property type="nucleotide sequence ID" value="NZ_CP025958.1"/>
</dbReference>
<keyword evidence="5" id="KW-1185">Reference proteome</keyword>